<reference evidence="9" key="1">
    <citation type="journal article" date="2018" name="Nat. Microbiol.">
        <title>Leveraging single-cell genomics to expand the fungal tree of life.</title>
        <authorList>
            <person name="Ahrendt S.R."/>
            <person name="Quandt C.A."/>
            <person name="Ciobanu D."/>
            <person name="Clum A."/>
            <person name="Salamov A."/>
            <person name="Andreopoulos B."/>
            <person name="Cheng J.F."/>
            <person name="Woyke T."/>
            <person name="Pelin A."/>
            <person name="Henrissat B."/>
            <person name="Reynolds N.K."/>
            <person name="Benny G.L."/>
            <person name="Smith M.E."/>
            <person name="James T.Y."/>
            <person name="Grigoriev I.V."/>
        </authorList>
    </citation>
    <scope>NUCLEOTIDE SEQUENCE [LARGE SCALE GENOMIC DNA]</scope>
    <source>
        <strain evidence="9">Baker2002</strain>
    </source>
</reference>
<dbReference type="Pfam" id="PF07687">
    <property type="entry name" value="M20_dimer"/>
    <property type="match status" value="1"/>
</dbReference>
<dbReference type="AlphaFoldDB" id="A0A4P9ZDY6"/>
<evidence type="ECO:0000259" key="7">
    <source>
        <dbReference type="Pfam" id="PF07687"/>
    </source>
</evidence>
<dbReference type="OrthoDB" id="3064516at2759"/>
<evidence type="ECO:0000256" key="4">
    <source>
        <dbReference type="ARBA" id="ARBA00022801"/>
    </source>
</evidence>
<dbReference type="EMBL" id="ML004445">
    <property type="protein sequence ID" value="RKP31176.1"/>
    <property type="molecule type" value="Genomic_DNA"/>
</dbReference>
<organism evidence="8 9">
    <name type="scientific">Metschnikowia bicuspidata</name>
    <dbReference type="NCBI Taxonomy" id="27322"/>
    <lineage>
        <taxon>Eukaryota</taxon>
        <taxon>Fungi</taxon>
        <taxon>Dikarya</taxon>
        <taxon>Ascomycota</taxon>
        <taxon>Saccharomycotina</taxon>
        <taxon>Pichiomycetes</taxon>
        <taxon>Metschnikowiaceae</taxon>
        <taxon>Metschnikowia</taxon>
    </lineage>
</organism>
<dbReference type="PANTHER" id="PTHR43808:SF8">
    <property type="entry name" value="PEPTIDASE M20 DIMERISATION DOMAIN-CONTAINING PROTEIN"/>
    <property type="match status" value="1"/>
</dbReference>
<evidence type="ECO:0000256" key="5">
    <source>
        <dbReference type="ARBA" id="ARBA00022833"/>
    </source>
</evidence>
<feature type="domain" description="Peptidase M20 dimerisation" evidence="7">
    <location>
        <begin position="55"/>
        <end position="130"/>
    </location>
</feature>
<sequence length="227" mass="24651">MLLRRLAITLVPLATALRLTECAQLGDVAFLFAVGEETKGYTMLFGEPTENKLGVGHKDIVVFPITVDGTAAHSGYPELGLSATEILLPSSDLLGLSTLNVGTIEAGVAFNVVPAYVSASIAVRVAADYNKTVQMLEEAVIGVENVRPFSIYCTAPQYLDYDVPRFDTIVLAYTTDIPNLTHNLVHCYLYGPGSIHVAHGDHEYVENQDLLDAVDGHQRLVEHILKQ</sequence>
<dbReference type="InterPro" id="IPR011650">
    <property type="entry name" value="Peptidase_M20_dimer"/>
</dbReference>
<dbReference type="Gene3D" id="3.30.70.360">
    <property type="match status" value="1"/>
</dbReference>
<evidence type="ECO:0000256" key="1">
    <source>
        <dbReference type="ARBA" id="ARBA00001947"/>
    </source>
</evidence>
<keyword evidence="3" id="KW-0479">Metal-binding</keyword>
<accession>A0A4P9ZDY6</accession>
<dbReference type="GO" id="GO:0016787">
    <property type="term" value="F:hydrolase activity"/>
    <property type="evidence" value="ECO:0007669"/>
    <property type="project" value="UniProtKB-KW"/>
</dbReference>
<proteinExistence type="inferred from homology"/>
<comment type="similarity">
    <text evidence="2">Belongs to the peptidase M20A family.</text>
</comment>
<comment type="cofactor">
    <cofactor evidence="1">
        <name>Zn(2+)</name>
        <dbReference type="ChEBI" id="CHEBI:29105"/>
    </cofactor>
</comment>
<dbReference type="Gene3D" id="3.40.630.10">
    <property type="entry name" value="Zn peptidases"/>
    <property type="match status" value="1"/>
</dbReference>
<dbReference type="InterPro" id="IPR036264">
    <property type="entry name" value="Bact_exopeptidase_dim_dom"/>
</dbReference>
<dbReference type="SUPFAM" id="SSF55031">
    <property type="entry name" value="Bacterial exopeptidase dimerisation domain"/>
    <property type="match status" value="1"/>
</dbReference>
<dbReference type="PANTHER" id="PTHR43808">
    <property type="entry name" value="ACETYLORNITHINE DEACETYLASE"/>
    <property type="match status" value="1"/>
</dbReference>
<name>A0A4P9ZDY6_9ASCO</name>
<feature type="signal peptide" evidence="6">
    <location>
        <begin position="1"/>
        <end position="22"/>
    </location>
</feature>
<dbReference type="Proteomes" id="UP000268321">
    <property type="component" value="Unassembled WGS sequence"/>
</dbReference>
<keyword evidence="6" id="KW-0732">Signal</keyword>
<dbReference type="InterPro" id="IPR050072">
    <property type="entry name" value="Peptidase_M20A"/>
</dbReference>
<evidence type="ECO:0000256" key="3">
    <source>
        <dbReference type="ARBA" id="ARBA00022723"/>
    </source>
</evidence>
<evidence type="ECO:0000313" key="9">
    <source>
        <dbReference type="Proteomes" id="UP000268321"/>
    </source>
</evidence>
<gene>
    <name evidence="8" type="ORF">METBISCDRAFT_30369</name>
</gene>
<protein>
    <recommendedName>
        <fullName evidence="7">Peptidase M20 dimerisation domain-containing protein</fullName>
    </recommendedName>
</protein>
<evidence type="ECO:0000313" key="8">
    <source>
        <dbReference type="EMBL" id="RKP31176.1"/>
    </source>
</evidence>
<keyword evidence="9" id="KW-1185">Reference proteome</keyword>
<feature type="chain" id="PRO_5020483346" description="Peptidase M20 dimerisation domain-containing protein" evidence="6">
    <location>
        <begin position="23"/>
        <end position="227"/>
    </location>
</feature>
<keyword evidence="4" id="KW-0378">Hydrolase</keyword>
<evidence type="ECO:0000256" key="2">
    <source>
        <dbReference type="ARBA" id="ARBA00006247"/>
    </source>
</evidence>
<keyword evidence="5" id="KW-0862">Zinc</keyword>
<evidence type="ECO:0000256" key="6">
    <source>
        <dbReference type="SAM" id="SignalP"/>
    </source>
</evidence>
<dbReference type="SUPFAM" id="SSF53187">
    <property type="entry name" value="Zn-dependent exopeptidases"/>
    <property type="match status" value="1"/>
</dbReference>